<dbReference type="RefSeq" id="WP_015449130.1">
    <property type="nucleotide sequence ID" value="NC_020541.1"/>
</dbReference>
<dbReference type="AlphaFoldDB" id="M4NMN4"/>
<reference evidence="1 2" key="1">
    <citation type="submission" date="2012-04" db="EMBL/GenBank/DDBJ databases">
        <title>Complete genome of Rhodanobacter sp. 2APBS1.</title>
        <authorList>
            <consortium name="US DOE Joint Genome Institute"/>
            <person name="Huntemann M."/>
            <person name="Wei C.-L."/>
            <person name="Han J."/>
            <person name="Detter J.C."/>
            <person name="Han C."/>
            <person name="Tapia R."/>
            <person name="Munk A.C.C."/>
            <person name="Chen A."/>
            <person name="Krypides N."/>
            <person name="Mavromatis K."/>
            <person name="Markowitz V."/>
            <person name="Szeto E."/>
            <person name="Ivanova N."/>
            <person name="Mikhailova N."/>
            <person name="Ovchinnikova G."/>
            <person name="Pagani I."/>
            <person name="Pati A."/>
            <person name="Goodwin L."/>
            <person name="Peters L."/>
            <person name="Pitluck S."/>
            <person name="Woyke T."/>
            <person name="Prakash O."/>
            <person name="Elkins J."/>
            <person name="Brown S."/>
            <person name="Palumbo A."/>
            <person name="Hemme C."/>
            <person name="Zhou J."/>
            <person name="Watson D."/>
            <person name="Jardine P."/>
            <person name="Kostka J."/>
            <person name="Green S."/>
        </authorList>
    </citation>
    <scope>NUCLEOTIDE SEQUENCE [LARGE SCALE GENOMIC DNA]</scope>
    <source>
        <strain evidence="1 2">2APBS1</strain>
    </source>
</reference>
<dbReference type="Proteomes" id="UP000011859">
    <property type="component" value="Chromosome"/>
</dbReference>
<dbReference type="eggNOG" id="ENOG5031G7U">
    <property type="taxonomic scope" value="Bacteria"/>
</dbReference>
<sequence length="103" mass="11302">MPDMVLQHVDSLLVERIRSLARDRQCSINEIMLHALRSGLGISAAQQFSESLRDPEALTVLEGQWEAAEQGVFQEALRALAQTRPTQLAPESIGYAGRTVGAE</sequence>
<dbReference type="HOGENOM" id="CLU_181382_0_0_6"/>
<gene>
    <name evidence="1" type="ORF">R2APBS1_3846</name>
</gene>
<evidence type="ECO:0000313" key="2">
    <source>
        <dbReference type="Proteomes" id="UP000011859"/>
    </source>
</evidence>
<dbReference type="OrthoDB" id="5966436at2"/>
<protein>
    <submittedName>
        <fullName evidence="1">Uncharacterized protein</fullName>
    </submittedName>
</protein>
<name>M4NMN4_9GAMM</name>
<dbReference type="STRING" id="666685.R2APBS1_3846"/>
<keyword evidence="2" id="KW-1185">Reference proteome</keyword>
<dbReference type="EMBL" id="CP003470">
    <property type="protein sequence ID" value="AGG90898.1"/>
    <property type="molecule type" value="Genomic_DNA"/>
</dbReference>
<proteinExistence type="predicted"/>
<organism evidence="1 2">
    <name type="scientific">Rhodanobacter denitrificans</name>
    <dbReference type="NCBI Taxonomy" id="666685"/>
    <lineage>
        <taxon>Bacteria</taxon>
        <taxon>Pseudomonadati</taxon>
        <taxon>Pseudomonadota</taxon>
        <taxon>Gammaproteobacteria</taxon>
        <taxon>Lysobacterales</taxon>
        <taxon>Rhodanobacteraceae</taxon>
        <taxon>Rhodanobacter</taxon>
    </lineage>
</organism>
<accession>M4NMN4</accession>
<evidence type="ECO:0000313" key="1">
    <source>
        <dbReference type="EMBL" id="AGG90898.1"/>
    </source>
</evidence>
<dbReference type="KEGG" id="rhd:R2APBS1_3846"/>